<accession>A0A0E9RVK4</accession>
<dbReference type="AlphaFoldDB" id="A0A0E9RVK4"/>
<evidence type="ECO:0000313" key="1">
    <source>
        <dbReference type="EMBL" id="JAH32268.1"/>
    </source>
</evidence>
<name>A0A0E9RVK4_ANGAN</name>
<protein>
    <submittedName>
        <fullName evidence="1">Uncharacterized protein</fullName>
    </submittedName>
</protein>
<organism evidence="1">
    <name type="scientific">Anguilla anguilla</name>
    <name type="common">European freshwater eel</name>
    <name type="synonym">Muraena anguilla</name>
    <dbReference type="NCBI Taxonomy" id="7936"/>
    <lineage>
        <taxon>Eukaryota</taxon>
        <taxon>Metazoa</taxon>
        <taxon>Chordata</taxon>
        <taxon>Craniata</taxon>
        <taxon>Vertebrata</taxon>
        <taxon>Euteleostomi</taxon>
        <taxon>Actinopterygii</taxon>
        <taxon>Neopterygii</taxon>
        <taxon>Teleostei</taxon>
        <taxon>Anguilliformes</taxon>
        <taxon>Anguillidae</taxon>
        <taxon>Anguilla</taxon>
    </lineage>
</organism>
<dbReference type="EMBL" id="GBXM01076309">
    <property type="protein sequence ID" value="JAH32268.1"/>
    <property type="molecule type" value="Transcribed_RNA"/>
</dbReference>
<reference evidence="1" key="2">
    <citation type="journal article" date="2015" name="Fish Shellfish Immunol.">
        <title>Early steps in the European eel (Anguilla anguilla)-Vibrio vulnificus interaction in the gills: Role of the RtxA13 toxin.</title>
        <authorList>
            <person name="Callol A."/>
            <person name="Pajuelo D."/>
            <person name="Ebbesson L."/>
            <person name="Teles M."/>
            <person name="MacKenzie S."/>
            <person name="Amaro C."/>
        </authorList>
    </citation>
    <scope>NUCLEOTIDE SEQUENCE</scope>
</reference>
<sequence>MDVLEGLVHFLFSDVCAVEAQTFKELLVRLPLAPKDRAARATDTLRGEKKTFLD</sequence>
<reference evidence="1" key="1">
    <citation type="submission" date="2014-11" db="EMBL/GenBank/DDBJ databases">
        <authorList>
            <person name="Amaro Gonzalez C."/>
        </authorList>
    </citation>
    <scope>NUCLEOTIDE SEQUENCE</scope>
</reference>
<proteinExistence type="predicted"/>